<dbReference type="RefSeq" id="WP_068120293.1">
    <property type="nucleotide sequence ID" value="NZ_CCXJ01000256.1"/>
</dbReference>
<evidence type="ECO:0000259" key="1">
    <source>
        <dbReference type="Pfam" id="PF12697"/>
    </source>
</evidence>
<evidence type="ECO:0000313" key="3">
    <source>
        <dbReference type="Proteomes" id="UP001240447"/>
    </source>
</evidence>
<name>A0ABT9NNS6_9ACTN</name>
<dbReference type="PRINTS" id="PR00412">
    <property type="entry name" value="EPOXHYDRLASE"/>
</dbReference>
<comment type="caution">
    <text evidence="2">The sequence shown here is derived from an EMBL/GenBank/DDBJ whole genome shotgun (WGS) entry which is preliminary data.</text>
</comment>
<sequence length="349" mass="37223">MSTLRRIALGLGGLVAAAGAAGVVAERAHTRRRSRLQGSIDRLGSLRGEVRTVRAGDGVGLHVEVDEPGEQPNGDAGELTIVFVHGYALNHDCWHHQRAWARKAGIRAVLYDQRSHGRSERSEIDNATIEQLGRDLARVIDEACPGPVVLVGHSMGGMTLLALAEERPELFGEKVVGVALVSTTAGGLNPGRVLAPFLPADLSGTLAPRAMAALSRVPAAVDLARRRGTEIGTRVISMFAFGERPDPATAIFVDEMIAQTSFEVLAEFFDNFGRLDKFTVLDSLAHVPTVIVCGTRDKLTSIGHSRKMASLLPTADLIECEGAGHMVILEQPDEVNAALATLVERASAR</sequence>
<dbReference type="InterPro" id="IPR050228">
    <property type="entry name" value="Carboxylesterase_BioH"/>
</dbReference>
<proteinExistence type="predicted"/>
<reference evidence="2 3" key="1">
    <citation type="submission" date="2023-07" db="EMBL/GenBank/DDBJ databases">
        <title>Sequencing the genomes of 1000 actinobacteria strains.</title>
        <authorList>
            <person name="Klenk H.-P."/>
        </authorList>
    </citation>
    <scope>NUCLEOTIDE SEQUENCE [LARGE SCALE GENOMIC DNA]</scope>
    <source>
        <strain evidence="2 3">GD13</strain>
    </source>
</reference>
<dbReference type="EMBL" id="JAUSQM010000001">
    <property type="protein sequence ID" value="MDP9822066.1"/>
    <property type="molecule type" value="Genomic_DNA"/>
</dbReference>
<gene>
    <name evidence="2" type="ORF">J2S59_001875</name>
</gene>
<evidence type="ECO:0000313" key="2">
    <source>
        <dbReference type="EMBL" id="MDP9822066.1"/>
    </source>
</evidence>
<feature type="domain" description="AB hydrolase-1" evidence="1">
    <location>
        <begin position="81"/>
        <end position="338"/>
    </location>
</feature>
<dbReference type="InterPro" id="IPR029058">
    <property type="entry name" value="AB_hydrolase_fold"/>
</dbReference>
<dbReference type="Proteomes" id="UP001240447">
    <property type="component" value="Unassembled WGS sequence"/>
</dbReference>
<dbReference type="InterPro" id="IPR000639">
    <property type="entry name" value="Epox_hydrolase-like"/>
</dbReference>
<protein>
    <submittedName>
        <fullName evidence="2">Pimeloyl-ACP methyl ester carboxylesterase</fullName>
    </submittedName>
</protein>
<dbReference type="PANTHER" id="PTHR43194:SF2">
    <property type="entry name" value="PEROXISOMAL MEMBRANE PROTEIN LPX1"/>
    <property type="match status" value="1"/>
</dbReference>
<dbReference type="SUPFAM" id="SSF53474">
    <property type="entry name" value="alpha/beta-Hydrolases"/>
    <property type="match status" value="1"/>
</dbReference>
<dbReference type="PANTHER" id="PTHR43194">
    <property type="entry name" value="HYDROLASE ALPHA/BETA FOLD FAMILY"/>
    <property type="match status" value="1"/>
</dbReference>
<accession>A0ABT9NNS6</accession>
<dbReference type="Gene3D" id="3.40.50.1820">
    <property type="entry name" value="alpha/beta hydrolase"/>
    <property type="match status" value="1"/>
</dbReference>
<dbReference type="InterPro" id="IPR000073">
    <property type="entry name" value="AB_hydrolase_1"/>
</dbReference>
<dbReference type="Pfam" id="PF12697">
    <property type="entry name" value="Abhydrolase_6"/>
    <property type="match status" value="1"/>
</dbReference>
<organism evidence="2 3">
    <name type="scientific">Nocardioides massiliensis</name>
    <dbReference type="NCBI Taxonomy" id="1325935"/>
    <lineage>
        <taxon>Bacteria</taxon>
        <taxon>Bacillati</taxon>
        <taxon>Actinomycetota</taxon>
        <taxon>Actinomycetes</taxon>
        <taxon>Propionibacteriales</taxon>
        <taxon>Nocardioidaceae</taxon>
        <taxon>Nocardioides</taxon>
    </lineage>
</organism>
<keyword evidence="3" id="KW-1185">Reference proteome</keyword>